<dbReference type="UniPathway" id="UPA00031">
    <property type="reaction ID" value="UER00011"/>
</dbReference>
<accession>A0A3D8ITW0</accession>
<dbReference type="InterPro" id="IPR020568">
    <property type="entry name" value="Ribosomal_Su5_D2-typ_SF"/>
</dbReference>
<evidence type="ECO:0000256" key="3">
    <source>
        <dbReference type="ARBA" id="ARBA00022605"/>
    </source>
</evidence>
<dbReference type="Gene3D" id="3.30.230.40">
    <property type="entry name" value="Imidazole glycerol phosphate dehydratase, domain 1"/>
    <property type="match status" value="2"/>
</dbReference>
<dbReference type="InterPro" id="IPR000807">
    <property type="entry name" value="ImidazoleglycerolP_deHydtase"/>
</dbReference>
<gene>
    <name evidence="6" type="primary">hisB</name>
    <name evidence="8" type="ORF">CQA54_01260</name>
</gene>
<dbReference type="PROSITE" id="PS00955">
    <property type="entry name" value="IGP_DEHYDRATASE_2"/>
    <property type="match status" value="1"/>
</dbReference>
<dbReference type="GO" id="GO:0005737">
    <property type="term" value="C:cytoplasm"/>
    <property type="evidence" value="ECO:0007669"/>
    <property type="project" value="UniProtKB-SubCell"/>
</dbReference>
<dbReference type="InterPro" id="IPR020565">
    <property type="entry name" value="ImidazoleglycerP_deHydtase_CS"/>
</dbReference>
<evidence type="ECO:0000313" key="8">
    <source>
        <dbReference type="EMBL" id="RDU68463.1"/>
    </source>
</evidence>
<evidence type="ECO:0000256" key="6">
    <source>
        <dbReference type="HAMAP-Rule" id="MF_00076"/>
    </source>
</evidence>
<name>A0A3D8ITW0_9HELI</name>
<sequence length="195" mass="21634">MKDHIAHTRKTKETDISLEAVLYGSGVSKIESGVGFFNHMLEAFSKHSLIDLTLTCQGDTHIDDHHSVEDCGIALGEALKYILYPLNGVERFGNARVVMDEACVACDIDLSHRAFLVFEVGEHYRGKIGSFDVELVEEFFRAVCFNANISAHIVCERGKNLHHITEAMFKAFGVSLRRALTPNPRISTPSTKGVL</sequence>
<dbReference type="Proteomes" id="UP000256514">
    <property type="component" value="Unassembled WGS sequence"/>
</dbReference>
<dbReference type="SUPFAM" id="SSF54211">
    <property type="entry name" value="Ribosomal protein S5 domain 2-like"/>
    <property type="match status" value="2"/>
</dbReference>
<comment type="catalytic activity">
    <reaction evidence="6 7">
        <text>D-erythro-1-(imidazol-4-yl)glycerol 3-phosphate = 3-(imidazol-4-yl)-2-oxopropyl phosphate + H2O</text>
        <dbReference type="Rhea" id="RHEA:11040"/>
        <dbReference type="ChEBI" id="CHEBI:15377"/>
        <dbReference type="ChEBI" id="CHEBI:57766"/>
        <dbReference type="ChEBI" id="CHEBI:58278"/>
        <dbReference type="EC" id="4.2.1.19"/>
    </reaction>
</comment>
<dbReference type="OrthoDB" id="9790411at2"/>
<keyword evidence="3 6" id="KW-0028">Amino-acid biosynthesis</keyword>
<evidence type="ECO:0000256" key="2">
    <source>
        <dbReference type="ARBA" id="ARBA00016664"/>
    </source>
</evidence>
<dbReference type="PANTHER" id="PTHR23133:SF2">
    <property type="entry name" value="IMIDAZOLEGLYCEROL-PHOSPHATE DEHYDRATASE"/>
    <property type="match status" value="1"/>
</dbReference>
<dbReference type="HAMAP" id="MF_00076">
    <property type="entry name" value="HisB"/>
    <property type="match status" value="1"/>
</dbReference>
<dbReference type="NCBIfam" id="NF002114">
    <property type="entry name" value="PRK00951.2-4"/>
    <property type="match status" value="1"/>
</dbReference>
<dbReference type="AlphaFoldDB" id="A0A3D8ITW0"/>
<dbReference type="EMBL" id="NXLT01000001">
    <property type="protein sequence ID" value="RDU68463.1"/>
    <property type="molecule type" value="Genomic_DNA"/>
</dbReference>
<dbReference type="PROSITE" id="PS00954">
    <property type="entry name" value="IGP_DEHYDRATASE_1"/>
    <property type="match status" value="1"/>
</dbReference>
<evidence type="ECO:0000313" key="9">
    <source>
        <dbReference type="Proteomes" id="UP000256514"/>
    </source>
</evidence>
<dbReference type="FunFam" id="3.30.230.40:FF:000003">
    <property type="entry name" value="Imidazoleglycerol-phosphate dehydratase HisB"/>
    <property type="match status" value="1"/>
</dbReference>
<comment type="pathway">
    <text evidence="1 6 7">Amino-acid biosynthesis; L-histidine biosynthesis; L-histidine from 5-phospho-alpha-D-ribose 1-diphosphate: step 6/9.</text>
</comment>
<evidence type="ECO:0000256" key="4">
    <source>
        <dbReference type="ARBA" id="ARBA00023102"/>
    </source>
</evidence>
<comment type="subcellular location">
    <subcellularLocation>
        <location evidence="6 7">Cytoplasm</location>
    </subcellularLocation>
</comment>
<evidence type="ECO:0000256" key="7">
    <source>
        <dbReference type="RuleBase" id="RU000599"/>
    </source>
</evidence>
<comment type="caution">
    <text evidence="8">The sequence shown here is derived from an EMBL/GenBank/DDBJ whole genome shotgun (WGS) entry which is preliminary data.</text>
</comment>
<dbReference type="Pfam" id="PF00475">
    <property type="entry name" value="IGPD"/>
    <property type="match status" value="1"/>
</dbReference>
<protein>
    <recommendedName>
        <fullName evidence="2 6">Imidazoleglycerol-phosphate dehydratase</fullName>
        <shortName evidence="6">IGPD</shortName>
        <ecNumber evidence="6 7">4.2.1.19</ecNumber>
    </recommendedName>
</protein>
<dbReference type="FunFam" id="3.30.230.40:FF:000001">
    <property type="entry name" value="Imidazoleglycerol-phosphate dehydratase HisB"/>
    <property type="match status" value="1"/>
</dbReference>
<dbReference type="PANTHER" id="PTHR23133">
    <property type="entry name" value="IMIDAZOLEGLYCEROL-PHOSPHATE DEHYDRATASE HIS7"/>
    <property type="match status" value="1"/>
</dbReference>
<proteinExistence type="inferred from homology"/>
<dbReference type="RefSeq" id="WP_115570413.1">
    <property type="nucleotide sequence ID" value="NZ_NXLT01000001.1"/>
</dbReference>
<evidence type="ECO:0000256" key="1">
    <source>
        <dbReference type="ARBA" id="ARBA00005047"/>
    </source>
</evidence>
<keyword evidence="5 6" id="KW-0456">Lyase</keyword>
<dbReference type="GO" id="GO:0000105">
    <property type="term" value="P:L-histidine biosynthetic process"/>
    <property type="evidence" value="ECO:0007669"/>
    <property type="project" value="UniProtKB-UniRule"/>
</dbReference>
<comment type="similarity">
    <text evidence="6 7">Belongs to the imidazoleglycerol-phosphate dehydratase family.</text>
</comment>
<dbReference type="InterPro" id="IPR038494">
    <property type="entry name" value="IGPD_sf"/>
</dbReference>
<evidence type="ECO:0000256" key="5">
    <source>
        <dbReference type="ARBA" id="ARBA00023239"/>
    </source>
</evidence>
<dbReference type="GO" id="GO:0004424">
    <property type="term" value="F:imidazoleglycerol-phosphate dehydratase activity"/>
    <property type="evidence" value="ECO:0007669"/>
    <property type="project" value="UniProtKB-UniRule"/>
</dbReference>
<reference evidence="8 9" key="1">
    <citation type="submission" date="2018-04" db="EMBL/GenBank/DDBJ databases">
        <title>Novel Campyloabacter and Helicobacter Species and Strains.</title>
        <authorList>
            <person name="Mannion A.J."/>
            <person name="Shen Z."/>
            <person name="Fox J.G."/>
        </authorList>
    </citation>
    <scope>NUCLEOTIDE SEQUENCE [LARGE SCALE GENOMIC DNA]</scope>
    <source>
        <strain evidence="8 9">MIT 12-6600</strain>
    </source>
</reference>
<dbReference type="CDD" id="cd07914">
    <property type="entry name" value="IGPD"/>
    <property type="match status" value="1"/>
</dbReference>
<keyword evidence="9" id="KW-1185">Reference proteome</keyword>
<keyword evidence="6" id="KW-0963">Cytoplasm</keyword>
<keyword evidence="4 6" id="KW-0368">Histidine biosynthesis</keyword>
<organism evidence="8 9">
    <name type="scientific">Helicobacter equorum</name>
    <dbReference type="NCBI Taxonomy" id="361872"/>
    <lineage>
        <taxon>Bacteria</taxon>
        <taxon>Pseudomonadati</taxon>
        <taxon>Campylobacterota</taxon>
        <taxon>Epsilonproteobacteria</taxon>
        <taxon>Campylobacterales</taxon>
        <taxon>Helicobacteraceae</taxon>
        <taxon>Helicobacter</taxon>
    </lineage>
</organism>
<dbReference type="EC" id="4.2.1.19" evidence="6 7"/>